<gene>
    <name evidence="2" type="ORF">LARSCL_LOCUS19030</name>
</gene>
<protein>
    <recommendedName>
        <fullName evidence="1">MATH domain-containing protein</fullName>
    </recommendedName>
</protein>
<proteinExistence type="predicted"/>
<keyword evidence="3" id="KW-1185">Reference proteome</keyword>
<dbReference type="AlphaFoldDB" id="A0AAV2BFK4"/>
<accession>A0AAV2BFK4</accession>
<dbReference type="InterPro" id="IPR008974">
    <property type="entry name" value="TRAF-like"/>
</dbReference>
<dbReference type="SUPFAM" id="SSF49599">
    <property type="entry name" value="TRAF domain-like"/>
    <property type="match status" value="1"/>
</dbReference>
<dbReference type="Proteomes" id="UP001497382">
    <property type="component" value="Unassembled WGS sequence"/>
</dbReference>
<reference evidence="2 3" key="1">
    <citation type="submission" date="2024-04" db="EMBL/GenBank/DDBJ databases">
        <authorList>
            <person name="Rising A."/>
            <person name="Reimegard J."/>
            <person name="Sonavane S."/>
            <person name="Akerstrom W."/>
            <person name="Nylinder S."/>
            <person name="Hedman E."/>
            <person name="Kallberg Y."/>
        </authorList>
    </citation>
    <scope>NUCLEOTIDE SEQUENCE [LARGE SCALE GENOMIC DNA]</scope>
</reference>
<organism evidence="2 3">
    <name type="scientific">Larinioides sclopetarius</name>
    <dbReference type="NCBI Taxonomy" id="280406"/>
    <lineage>
        <taxon>Eukaryota</taxon>
        <taxon>Metazoa</taxon>
        <taxon>Ecdysozoa</taxon>
        <taxon>Arthropoda</taxon>
        <taxon>Chelicerata</taxon>
        <taxon>Arachnida</taxon>
        <taxon>Araneae</taxon>
        <taxon>Araneomorphae</taxon>
        <taxon>Entelegynae</taxon>
        <taxon>Araneoidea</taxon>
        <taxon>Araneidae</taxon>
        <taxon>Larinioides</taxon>
    </lineage>
</organism>
<evidence type="ECO:0000259" key="1">
    <source>
        <dbReference type="PROSITE" id="PS50144"/>
    </source>
</evidence>
<dbReference type="EMBL" id="CAXIEN010000358">
    <property type="protein sequence ID" value="CAL1294986.1"/>
    <property type="molecule type" value="Genomic_DNA"/>
</dbReference>
<dbReference type="InterPro" id="IPR002083">
    <property type="entry name" value="MATH/TRAF_dom"/>
</dbReference>
<dbReference type="Gene3D" id="2.60.210.10">
    <property type="entry name" value="Apoptosis, Tumor Necrosis Factor Receptor Associated Protein 2, Chain A"/>
    <property type="match status" value="1"/>
</dbReference>
<comment type="caution">
    <text evidence="2">The sequence shown here is derived from an EMBL/GenBank/DDBJ whole genome shotgun (WGS) entry which is preliminary data.</text>
</comment>
<sequence>MSEDDCATITWAINNYSHYWQKNDEAVVSPVFSIFVPEETKWKLMLFPRGVASLPGRMAFLLQRDKGCNGAENIKVEYSLDCLRSDGSYDNFPLTDQFRKGYSDFFFLQEGKDSNIYSKTS</sequence>
<evidence type="ECO:0000313" key="3">
    <source>
        <dbReference type="Proteomes" id="UP001497382"/>
    </source>
</evidence>
<dbReference type="PROSITE" id="PS50144">
    <property type="entry name" value="MATH"/>
    <property type="match status" value="1"/>
</dbReference>
<dbReference type="CDD" id="cd00121">
    <property type="entry name" value="MATH"/>
    <property type="match status" value="1"/>
</dbReference>
<evidence type="ECO:0000313" key="2">
    <source>
        <dbReference type="EMBL" id="CAL1294986.1"/>
    </source>
</evidence>
<feature type="domain" description="MATH" evidence="1">
    <location>
        <begin position="6"/>
        <end position="121"/>
    </location>
</feature>
<name>A0AAV2BFK4_9ARAC</name>